<evidence type="ECO:0008006" key="4">
    <source>
        <dbReference type="Google" id="ProtNLM"/>
    </source>
</evidence>
<dbReference type="SUPFAM" id="SSF55973">
    <property type="entry name" value="S-adenosylmethionine synthetase"/>
    <property type="match status" value="1"/>
</dbReference>
<sequence length="89" mass="9968">MKGAFNMPRKTIKKLVEKEVKKHTLKSTKQETKAKQTITEYVGEGHPDRVADKIAKIINDYATTSATEVIINRAGLYLSGETSFANKQE</sequence>
<name>A0ABT2H9E0_9MICO</name>
<dbReference type="RefSeq" id="WP_259542574.1">
    <property type="nucleotide sequence ID" value="NZ_JANLCJ010000052.1"/>
</dbReference>
<protein>
    <recommendedName>
        <fullName evidence="4">S-adenosylmethionine synthetase N-terminal domain-containing protein</fullName>
    </recommendedName>
</protein>
<dbReference type="EMBL" id="JANLCJ010000052">
    <property type="protein sequence ID" value="MCS5736544.1"/>
    <property type="molecule type" value="Genomic_DNA"/>
</dbReference>
<comment type="caution">
    <text evidence="2">The sequence shown here is derived from an EMBL/GenBank/DDBJ whole genome shotgun (WGS) entry which is preliminary data.</text>
</comment>
<keyword evidence="3" id="KW-1185">Reference proteome</keyword>
<dbReference type="InterPro" id="IPR022636">
    <property type="entry name" value="S-AdoMet_synthetase_sfam"/>
</dbReference>
<evidence type="ECO:0000256" key="1">
    <source>
        <dbReference type="ARBA" id="ARBA00022723"/>
    </source>
</evidence>
<evidence type="ECO:0000313" key="2">
    <source>
        <dbReference type="EMBL" id="MCS5736544.1"/>
    </source>
</evidence>
<dbReference type="Proteomes" id="UP001165586">
    <property type="component" value="Unassembled WGS sequence"/>
</dbReference>
<evidence type="ECO:0000313" key="3">
    <source>
        <dbReference type="Proteomes" id="UP001165586"/>
    </source>
</evidence>
<accession>A0ABT2H9E0</accession>
<gene>
    <name evidence="2" type="ORF">N1032_22690</name>
</gene>
<reference evidence="2" key="1">
    <citation type="submission" date="2022-08" db="EMBL/GenBank/DDBJ databases">
        <authorList>
            <person name="Deng Y."/>
            <person name="Han X.-F."/>
            <person name="Zhang Y.-Q."/>
        </authorList>
    </citation>
    <scope>NUCLEOTIDE SEQUENCE</scope>
    <source>
        <strain evidence="2">CPCC 203386</strain>
    </source>
</reference>
<organism evidence="2 3">
    <name type="scientific">Herbiconiux daphne</name>
    <dbReference type="NCBI Taxonomy" id="2970914"/>
    <lineage>
        <taxon>Bacteria</taxon>
        <taxon>Bacillati</taxon>
        <taxon>Actinomycetota</taxon>
        <taxon>Actinomycetes</taxon>
        <taxon>Micrococcales</taxon>
        <taxon>Microbacteriaceae</taxon>
        <taxon>Herbiconiux</taxon>
    </lineage>
</organism>
<proteinExistence type="predicted"/>
<keyword evidence="1" id="KW-0479">Metal-binding</keyword>